<dbReference type="RefSeq" id="WP_116180114.1">
    <property type="nucleotide sequence ID" value="NZ_CP144375.1"/>
</dbReference>
<dbReference type="OrthoDB" id="4554725at2"/>
<feature type="domain" description="DUF4132" evidence="2">
    <location>
        <begin position="827"/>
        <end position="1005"/>
    </location>
</feature>
<accession>A0A3E0GZK2</accession>
<evidence type="ECO:0000256" key="1">
    <source>
        <dbReference type="SAM" id="MobiDB-lite"/>
    </source>
</evidence>
<evidence type="ECO:0000313" key="3">
    <source>
        <dbReference type="EMBL" id="REH35366.1"/>
    </source>
</evidence>
<proteinExistence type="predicted"/>
<comment type="caution">
    <text evidence="3">The sequence shown here is derived from an EMBL/GenBank/DDBJ whole genome shotgun (WGS) entry which is preliminary data.</text>
</comment>
<feature type="region of interest" description="Disordered" evidence="1">
    <location>
        <begin position="825"/>
        <end position="844"/>
    </location>
</feature>
<gene>
    <name evidence="3" type="ORF">BCF44_118227</name>
</gene>
<protein>
    <submittedName>
        <fullName evidence="3">Uncharacterized protein DUF4132</fullName>
    </submittedName>
</protein>
<dbReference type="AlphaFoldDB" id="A0A3E0GZK2"/>
<sequence>MEHEDSLVIPDHWRRNIHYRRDRPVLRAFKVDEGRAESARKQLELRREWIVAAFDNPRTMPALGRAGHAYLAGERTALGAAALMITGQAHEPYLLQDWLQRQGPAFAAEALLEYCRLIVSFDDASKKDQDAPRYIRYLQADERVPWQWPGVAYLETVRFALACADDEEYARAVEALADKRDTEMARLVAAFLLPTESAWVDELYEKLEQWGPARYLGTLAACTPGTVEQLRTLDRIVAATAAIYTLVHTIGTDIAPYLIKRLDEERSGGDTRKLLVTVIAALPTDEAFGALVSRSGQKHIQSGLVAAMRQFPLRALRMLAAAAGRDATAAHLLAGHLQANPELLDVELPANLKAVVERVAASSARVPDAPPEALPKLLVSPPWTVKKAKAKAIVLRLEPPSGMTVRWEPGERADWQSRAEEHRWLLDRMPKNPDGQIEWEHIAGQVRSGQASRQMVWAMCQFGPEDLMRPLLDHRLERPWSGESYTAPILARFETDALPMVYAGLDDHPASYWDLLLPFADADIALRMAGWYARLKSARETATAWFARHGVSTVRLLVPAAVGKVGAGRRAAEAALRLVISQTSLEAVLAEAETYGPEARTAIEALAATDPFDMLPAKVPAIEWVTVDQLPQVKLRDGSGLPREATEHVLTMLAMSRLDEPYAGVDVVRDLCDPESLAEFAWALFEFWRTCGENPKDGWALAALGLIGNDDTVRRLSPIVRAWPGEGGHSKAVTGLDVLSALGSEVALMHLSSIAQKVKFKALKQRAQDKIAAVARDLNLSPEQLADRLVPNFGLDDAATMRIDYGPRSFTVGFDEQLKPYVMDQDGKRRKDLPKPAGKDDQELAPAEHARFAALRKDVRTVAADQILRLEQAMVVRRDWSAEEFSTLLAGHPLLWHIVRRLVWITDAGVGFRVAEDRTLADVNDDTFTLPEDGRVRLAHPLDLGDDLGTWSELFADYEILQPFPQLGRLTYTLSDDERTATALKRFEGATVPIGKVLGLTKRSWRRTQPQDAGVEWGIVRPSPGGVVVIDLDPGIAVGAMDVFPEQTLSAIRLEAEGSDGWRYHAQPREFGELDPITASELLAELTEVTA</sequence>
<dbReference type="InterPro" id="IPR025406">
    <property type="entry name" value="DUF4132"/>
</dbReference>
<evidence type="ECO:0000259" key="2">
    <source>
        <dbReference type="Pfam" id="PF13569"/>
    </source>
</evidence>
<dbReference type="Proteomes" id="UP000256269">
    <property type="component" value="Unassembled WGS sequence"/>
</dbReference>
<dbReference type="Pfam" id="PF13569">
    <property type="entry name" value="DUF4132"/>
    <property type="match status" value="1"/>
</dbReference>
<keyword evidence="4" id="KW-1185">Reference proteome</keyword>
<dbReference type="EMBL" id="QUNO01000018">
    <property type="protein sequence ID" value="REH35366.1"/>
    <property type="molecule type" value="Genomic_DNA"/>
</dbReference>
<reference evidence="3 4" key="1">
    <citation type="submission" date="2018-08" db="EMBL/GenBank/DDBJ databases">
        <title>Genomic Encyclopedia of Archaeal and Bacterial Type Strains, Phase II (KMG-II): from individual species to whole genera.</title>
        <authorList>
            <person name="Goeker M."/>
        </authorList>
    </citation>
    <scope>NUCLEOTIDE SEQUENCE [LARGE SCALE GENOMIC DNA]</scope>
    <source>
        <strain evidence="3 4">DSM 45791</strain>
    </source>
</reference>
<name>A0A3E0GZK2_9PSEU</name>
<evidence type="ECO:0000313" key="4">
    <source>
        <dbReference type="Proteomes" id="UP000256269"/>
    </source>
</evidence>
<organism evidence="3 4">
    <name type="scientific">Kutzneria buriramensis</name>
    <dbReference type="NCBI Taxonomy" id="1045776"/>
    <lineage>
        <taxon>Bacteria</taxon>
        <taxon>Bacillati</taxon>
        <taxon>Actinomycetota</taxon>
        <taxon>Actinomycetes</taxon>
        <taxon>Pseudonocardiales</taxon>
        <taxon>Pseudonocardiaceae</taxon>
        <taxon>Kutzneria</taxon>
    </lineage>
</organism>